<evidence type="ECO:0000256" key="11">
    <source>
        <dbReference type="ARBA" id="ARBA00023239"/>
    </source>
</evidence>
<feature type="region of interest" description="Disordered" evidence="12">
    <location>
        <begin position="260"/>
        <end position="281"/>
    </location>
</feature>
<evidence type="ECO:0000256" key="12">
    <source>
        <dbReference type="SAM" id="MobiDB-lite"/>
    </source>
</evidence>
<protein>
    <recommendedName>
        <fullName evidence="3">adenylate cyclase</fullName>
        <ecNumber evidence="3">4.6.1.1</ecNumber>
    </recommendedName>
</protein>
<sequence length="639" mass="71341">MGAIVSKPPQGNSQKKDNSKDNNVASKNDTKANVQKTKTYEDQPKYIPEKQQNPSTTSSSSNPPVNNNIQKQDINNTNNNNINNVPQNNDIEEMNNNKPIVDFKDDLPTEDEFDGVEEYNDGEQGEPAFQMDEHISACMCPVFVVDTKTNIHSMNSFGEELFGKSLKDLQSKNVCLILNENSAGELQKRIRDYLQLRSKSMLAEKVVYDIKDPKTPIKKVGVRITEMIKNGLPFFICYLQPEGMQKGSNFEDVLKNQNAAAADDNEDDDEDGDGNSQASMDRKSLIGEENNEGNNTAEEGEVQQQSFQFHSAVTQLSTIPIVAIDTLSIVNTWNPAAEHVFGIRASEIIGNSLTVIMPDEIAINHNAFVNRYIKTGIKRVVDKTRVVNGKRKSGEIFPVELKITEIKDDKDQRIFLGFARDMTAVITKTEQYKHLAEQIFPASIASRVVNGDLIHDFHDQATIMFSDIENFNQLSMEISPKNLISFLDSIFEKFDVTIQKYQLEKIKTIGDNYMLASGLPEQNNNFAENAVRGAFEMAQIVSDMNKTSKFKVNVKIGLSTGEVVAGIVGKKKPAYDVWGATVNFASRMQSTSLTNHLQICTKTYEKLPQDLASKFTHRTGVKVKGIGTCETYISIDPVV</sequence>
<keyword evidence="5" id="KW-0479">Metal-binding</keyword>
<evidence type="ECO:0000256" key="10">
    <source>
        <dbReference type="ARBA" id="ARBA00023136"/>
    </source>
</evidence>
<feature type="compositionally biased region" description="Low complexity" evidence="12">
    <location>
        <begin position="53"/>
        <end position="89"/>
    </location>
</feature>
<evidence type="ECO:0000256" key="6">
    <source>
        <dbReference type="ARBA" id="ARBA00022741"/>
    </source>
</evidence>
<dbReference type="InterPro" id="IPR029787">
    <property type="entry name" value="Nucleotide_cyclase"/>
</dbReference>
<feature type="region of interest" description="Disordered" evidence="12">
    <location>
        <begin position="1"/>
        <end position="95"/>
    </location>
</feature>
<organism evidence="16">
    <name type="scientific">Naegleria gruberi</name>
    <name type="common">Amoeba</name>
    <dbReference type="NCBI Taxonomy" id="5762"/>
    <lineage>
        <taxon>Eukaryota</taxon>
        <taxon>Discoba</taxon>
        <taxon>Heterolobosea</taxon>
        <taxon>Tetramitia</taxon>
        <taxon>Eutetramitia</taxon>
        <taxon>Vahlkampfiidae</taxon>
        <taxon>Naegleria</taxon>
    </lineage>
</organism>
<dbReference type="OrthoDB" id="60033at2759"/>
<dbReference type="AlphaFoldDB" id="D2W2F0"/>
<keyword evidence="9" id="KW-1133">Transmembrane helix</keyword>
<evidence type="ECO:0000256" key="3">
    <source>
        <dbReference type="ARBA" id="ARBA00012201"/>
    </source>
</evidence>
<dbReference type="PANTHER" id="PTHR45627">
    <property type="entry name" value="ADENYLATE CYCLASE TYPE 1"/>
    <property type="match status" value="1"/>
</dbReference>
<dbReference type="SMART" id="SM00044">
    <property type="entry name" value="CYCc"/>
    <property type="match status" value="1"/>
</dbReference>
<dbReference type="VEuPathDB" id="AmoebaDB:NAEGRDRAFT_75565"/>
<evidence type="ECO:0000313" key="16">
    <source>
        <dbReference type="Proteomes" id="UP000006671"/>
    </source>
</evidence>
<name>D2W2F0_NAEGR</name>
<feature type="compositionally biased region" description="Polar residues" evidence="12">
    <location>
        <begin position="24"/>
        <end position="37"/>
    </location>
</feature>
<dbReference type="PROSITE" id="PS50112">
    <property type="entry name" value="PAS"/>
    <property type="match status" value="2"/>
</dbReference>
<keyword evidence="10" id="KW-0472">Membrane</keyword>
<dbReference type="Proteomes" id="UP000006671">
    <property type="component" value="Unassembled WGS sequence"/>
</dbReference>
<feature type="compositionally biased region" description="Basic and acidic residues" evidence="12">
    <location>
        <begin position="38"/>
        <end position="48"/>
    </location>
</feature>
<dbReference type="EMBL" id="GG738926">
    <property type="protein sequence ID" value="EFC36734.1"/>
    <property type="molecule type" value="Genomic_DNA"/>
</dbReference>
<feature type="domain" description="PAS" evidence="13">
    <location>
        <begin position="320"/>
        <end position="376"/>
    </location>
</feature>
<evidence type="ECO:0000256" key="5">
    <source>
        <dbReference type="ARBA" id="ARBA00022723"/>
    </source>
</evidence>
<evidence type="ECO:0000256" key="1">
    <source>
        <dbReference type="ARBA" id="ARBA00001593"/>
    </source>
</evidence>
<dbReference type="EC" id="4.6.1.1" evidence="3"/>
<proteinExistence type="predicted"/>
<dbReference type="InterPro" id="IPR001054">
    <property type="entry name" value="A/G_cyclase"/>
</dbReference>
<keyword evidence="8" id="KW-0460">Magnesium</keyword>
<dbReference type="GeneID" id="8860972"/>
<comment type="subcellular location">
    <subcellularLocation>
        <location evidence="2">Membrane</location>
        <topology evidence="2">Multi-pass membrane protein</topology>
    </subcellularLocation>
</comment>
<dbReference type="InParanoid" id="D2W2F0"/>
<evidence type="ECO:0000256" key="8">
    <source>
        <dbReference type="ARBA" id="ARBA00022842"/>
    </source>
</evidence>
<dbReference type="KEGG" id="ngr:NAEGRDRAFT_75565"/>
<dbReference type="Gene3D" id="3.30.70.1230">
    <property type="entry name" value="Nucleotide cyclase"/>
    <property type="match status" value="1"/>
</dbReference>
<dbReference type="Gene3D" id="3.30.450.20">
    <property type="entry name" value="PAS domain"/>
    <property type="match status" value="1"/>
</dbReference>
<keyword evidence="11" id="KW-0456">Lyase</keyword>
<gene>
    <name evidence="15" type="ORF">NAEGRDRAFT_75565</name>
</gene>
<dbReference type="PROSITE" id="PS50125">
    <property type="entry name" value="GUANYLATE_CYCLASE_2"/>
    <property type="match status" value="1"/>
</dbReference>
<evidence type="ECO:0000259" key="13">
    <source>
        <dbReference type="PROSITE" id="PS50112"/>
    </source>
</evidence>
<keyword evidence="16" id="KW-1185">Reference proteome</keyword>
<comment type="catalytic activity">
    <reaction evidence="1">
        <text>ATP = 3',5'-cyclic AMP + diphosphate</text>
        <dbReference type="Rhea" id="RHEA:15389"/>
        <dbReference type="ChEBI" id="CHEBI:30616"/>
        <dbReference type="ChEBI" id="CHEBI:33019"/>
        <dbReference type="ChEBI" id="CHEBI:58165"/>
        <dbReference type="EC" id="4.6.1.1"/>
    </reaction>
</comment>
<dbReference type="GO" id="GO:0006355">
    <property type="term" value="P:regulation of DNA-templated transcription"/>
    <property type="evidence" value="ECO:0007669"/>
    <property type="project" value="InterPro"/>
</dbReference>
<keyword evidence="7" id="KW-0067">ATP-binding</keyword>
<keyword evidence="4" id="KW-0812">Transmembrane</keyword>
<dbReference type="GO" id="GO:0005886">
    <property type="term" value="C:plasma membrane"/>
    <property type="evidence" value="ECO:0007669"/>
    <property type="project" value="TreeGrafter"/>
</dbReference>
<dbReference type="NCBIfam" id="TIGR00229">
    <property type="entry name" value="sensory_box"/>
    <property type="match status" value="1"/>
</dbReference>
<dbReference type="InterPro" id="IPR000014">
    <property type="entry name" value="PAS"/>
</dbReference>
<keyword evidence="6" id="KW-0547">Nucleotide-binding</keyword>
<evidence type="ECO:0000256" key="9">
    <source>
        <dbReference type="ARBA" id="ARBA00022989"/>
    </source>
</evidence>
<evidence type="ECO:0000256" key="4">
    <source>
        <dbReference type="ARBA" id="ARBA00022692"/>
    </source>
</evidence>
<evidence type="ECO:0000256" key="2">
    <source>
        <dbReference type="ARBA" id="ARBA00004141"/>
    </source>
</evidence>
<dbReference type="Pfam" id="PF00989">
    <property type="entry name" value="PAS"/>
    <property type="match status" value="1"/>
</dbReference>
<accession>D2W2F0</accession>
<evidence type="ECO:0000259" key="14">
    <source>
        <dbReference type="PROSITE" id="PS50125"/>
    </source>
</evidence>
<dbReference type="SMART" id="SM00091">
    <property type="entry name" value="PAS"/>
    <property type="match status" value="2"/>
</dbReference>
<dbReference type="InterPro" id="IPR013767">
    <property type="entry name" value="PAS_fold"/>
</dbReference>
<dbReference type="GO" id="GO:0005524">
    <property type="term" value="F:ATP binding"/>
    <property type="evidence" value="ECO:0007669"/>
    <property type="project" value="UniProtKB-KW"/>
</dbReference>
<dbReference type="CDD" id="cd07302">
    <property type="entry name" value="CHD"/>
    <property type="match status" value="1"/>
</dbReference>
<dbReference type="InterPro" id="IPR035965">
    <property type="entry name" value="PAS-like_dom_sf"/>
</dbReference>
<dbReference type="CDD" id="cd00130">
    <property type="entry name" value="PAS"/>
    <property type="match status" value="1"/>
</dbReference>
<dbReference type="PANTHER" id="PTHR45627:SF12">
    <property type="entry name" value="ADENYLATE CYCLASE TYPE 2"/>
    <property type="match status" value="1"/>
</dbReference>
<dbReference type="OMA" id="ICYLQPE"/>
<dbReference type="Pfam" id="PF00211">
    <property type="entry name" value="Guanylate_cyc"/>
    <property type="match status" value="1"/>
</dbReference>
<feature type="domain" description="Guanylate cyclase" evidence="14">
    <location>
        <begin position="462"/>
        <end position="589"/>
    </location>
</feature>
<dbReference type="GO" id="GO:0007189">
    <property type="term" value="P:adenylate cyclase-activating G protein-coupled receptor signaling pathway"/>
    <property type="evidence" value="ECO:0007669"/>
    <property type="project" value="TreeGrafter"/>
</dbReference>
<evidence type="ECO:0000256" key="7">
    <source>
        <dbReference type="ARBA" id="ARBA00022840"/>
    </source>
</evidence>
<dbReference type="eggNOG" id="KOG1023">
    <property type="taxonomic scope" value="Eukaryota"/>
</dbReference>
<reference evidence="15 16" key="1">
    <citation type="journal article" date="2010" name="Cell">
        <title>The genome of Naegleria gruberi illuminates early eukaryotic versatility.</title>
        <authorList>
            <person name="Fritz-Laylin L.K."/>
            <person name="Prochnik S.E."/>
            <person name="Ginger M.L."/>
            <person name="Dacks J.B."/>
            <person name="Carpenter M.L."/>
            <person name="Field M.C."/>
            <person name="Kuo A."/>
            <person name="Paredez A."/>
            <person name="Chapman J."/>
            <person name="Pham J."/>
            <person name="Shu S."/>
            <person name="Neupane R."/>
            <person name="Cipriano M."/>
            <person name="Mancuso J."/>
            <person name="Tu H."/>
            <person name="Salamov A."/>
            <person name="Lindquist E."/>
            <person name="Shapiro H."/>
            <person name="Lucas S."/>
            <person name="Grigoriev I.V."/>
            <person name="Cande W.Z."/>
            <person name="Fulton C."/>
            <person name="Rokhsar D.S."/>
            <person name="Dawson S.C."/>
        </authorList>
    </citation>
    <scope>NUCLEOTIDE SEQUENCE [LARGE SCALE GENOMIC DNA]</scope>
    <source>
        <strain evidence="15 16">NEG-M</strain>
    </source>
</reference>
<evidence type="ECO:0000313" key="15">
    <source>
        <dbReference type="EMBL" id="EFC36734.1"/>
    </source>
</evidence>
<feature type="compositionally biased region" description="Acidic residues" evidence="12">
    <location>
        <begin position="263"/>
        <end position="273"/>
    </location>
</feature>
<dbReference type="SUPFAM" id="SSF55073">
    <property type="entry name" value="Nucleotide cyclase"/>
    <property type="match status" value="1"/>
</dbReference>
<dbReference type="GO" id="GO:0035556">
    <property type="term" value="P:intracellular signal transduction"/>
    <property type="evidence" value="ECO:0007669"/>
    <property type="project" value="InterPro"/>
</dbReference>
<dbReference type="GO" id="GO:0009190">
    <property type="term" value="P:cyclic nucleotide biosynthetic process"/>
    <property type="evidence" value="ECO:0007669"/>
    <property type="project" value="InterPro"/>
</dbReference>
<dbReference type="GO" id="GO:0046872">
    <property type="term" value="F:metal ion binding"/>
    <property type="evidence" value="ECO:0007669"/>
    <property type="project" value="UniProtKB-KW"/>
</dbReference>
<feature type="domain" description="PAS" evidence="13">
    <location>
        <begin position="141"/>
        <end position="197"/>
    </location>
</feature>
<dbReference type="RefSeq" id="XP_002669478.1">
    <property type="nucleotide sequence ID" value="XM_002669432.1"/>
</dbReference>
<dbReference type="SUPFAM" id="SSF55785">
    <property type="entry name" value="PYP-like sensor domain (PAS domain)"/>
    <property type="match status" value="2"/>
</dbReference>
<dbReference type="GO" id="GO:0004016">
    <property type="term" value="F:adenylate cyclase activity"/>
    <property type="evidence" value="ECO:0007669"/>
    <property type="project" value="UniProtKB-EC"/>
</dbReference>